<sequence>MTNESRNDVVMIELDRPRELRFGHKALKQILALTGKDIDAFDLDNIDLGEIEKIMYCGLLYDAKQHGETLKLEEMEDLLDQAPSVSHYIQKMQEALSIAFGSLGGTEGNQEKPE</sequence>
<protein>
    <recommendedName>
        <fullName evidence="3">Phage tail assembly protein</fullName>
    </recommendedName>
</protein>
<proteinExistence type="predicted"/>
<evidence type="ECO:0008006" key="3">
    <source>
        <dbReference type="Google" id="ProtNLM"/>
    </source>
</evidence>
<comment type="caution">
    <text evidence="1">The sequence shown here is derived from an EMBL/GenBank/DDBJ whole genome shotgun (WGS) entry which is preliminary data.</text>
</comment>
<name>A0ABW3RXE6_9BACL</name>
<keyword evidence="2" id="KW-1185">Reference proteome</keyword>
<dbReference type="EMBL" id="JBHTLM010000006">
    <property type="protein sequence ID" value="MFD1176864.1"/>
    <property type="molecule type" value="Genomic_DNA"/>
</dbReference>
<reference evidence="2" key="1">
    <citation type="journal article" date="2019" name="Int. J. Syst. Evol. Microbiol.">
        <title>The Global Catalogue of Microorganisms (GCM) 10K type strain sequencing project: providing services to taxonomists for standard genome sequencing and annotation.</title>
        <authorList>
            <consortium name="The Broad Institute Genomics Platform"/>
            <consortium name="The Broad Institute Genome Sequencing Center for Infectious Disease"/>
            <person name="Wu L."/>
            <person name="Ma J."/>
        </authorList>
    </citation>
    <scope>NUCLEOTIDE SEQUENCE [LARGE SCALE GENOMIC DNA]</scope>
    <source>
        <strain evidence="2">CCUG 59189</strain>
    </source>
</reference>
<gene>
    <name evidence="1" type="ORF">ACFQ3W_11210</name>
</gene>
<evidence type="ECO:0000313" key="2">
    <source>
        <dbReference type="Proteomes" id="UP001597262"/>
    </source>
</evidence>
<dbReference type="RefSeq" id="WP_379319305.1">
    <property type="nucleotide sequence ID" value="NZ_JBHTLM010000006.1"/>
</dbReference>
<evidence type="ECO:0000313" key="1">
    <source>
        <dbReference type="EMBL" id="MFD1176864.1"/>
    </source>
</evidence>
<organism evidence="1 2">
    <name type="scientific">Paenibacillus puldeungensis</name>
    <dbReference type="NCBI Taxonomy" id="696536"/>
    <lineage>
        <taxon>Bacteria</taxon>
        <taxon>Bacillati</taxon>
        <taxon>Bacillota</taxon>
        <taxon>Bacilli</taxon>
        <taxon>Bacillales</taxon>
        <taxon>Paenibacillaceae</taxon>
        <taxon>Paenibacillus</taxon>
    </lineage>
</organism>
<accession>A0ABW3RXE6</accession>
<dbReference type="Proteomes" id="UP001597262">
    <property type="component" value="Unassembled WGS sequence"/>
</dbReference>